<accession>A0AAE9EA52</accession>
<feature type="domain" description="MoaB/Mog" evidence="2">
    <location>
        <begin position="20"/>
        <end position="125"/>
    </location>
</feature>
<dbReference type="InterPro" id="IPR001453">
    <property type="entry name" value="MoaB/Mog_dom"/>
</dbReference>
<dbReference type="SUPFAM" id="SSF54236">
    <property type="entry name" value="Ubiquitin-like"/>
    <property type="match status" value="2"/>
</dbReference>
<evidence type="ECO:0000313" key="4">
    <source>
        <dbReference type="Proteomes" id="UP000829354"/>
    </source>
</evidence>
<dbReference type="Pfam" id="PF00994">
    <property type="entry name" value="MoCF_biosynth"/>
    <property type="match status" value="1"/>
</dbReference>
<dbReference type="SUPFAM" id="SSF53218">
    <property type="entry name" value="Molybdenum cofactor biosynthesis proteins"/>
    <property type="match status" value="1"/>
</dbReference>
<organism evidence="3 4">
    <name type="scientific">Caenorhabditis briggsae</name>
    <dbReference type="NCBI Taxonomy" id="6238"/>
    <lineage>
        <taxon>Eukaryota</taxon>
        <taxon>Metazoa</taxon>
        <taxon>Ecdysozoa</taxon>
        <taxon>Nematoda</taxon>
        <taxon>Chromadorea</taxon>
        <taxon>Rhabditida</taxon>
        <taxon>Rhabditina</taxon>
        <taxon>Rhabditomorpha</taxon>
        <taxon>Rhabditoidea</taxon>
        <taxon>Rhabditidae</taxon>
        <taxon>Peloderinae</taxon>
        <taxon>Caenorhabditis</taxon>
    </lineage>
</organism>
<dbReference type="InterPro" id="IPR050101">
    <property type="entry name" value="CinA"/>
</dbReference>
<dbReference type="AlphaFoldDB" id="A0AAE9EA52"/>
<name>A0AAE9EA52_CAEBR</name>
<sequence length="415" mass="46989">MRAIFRATKRMPPGQRKTAAIVVIGDEILKGTTRDTNSHFLCKRLHKLGVNIKKIAVVGDEISEISREVQSASSAYDYVITSGGVGPTHDDKTYLGLAHAFTDQLHFSDEIRQAVNRFLPTYIDKKKSEGVEEGIEEVVRVVTEKLCTETPPICVLVNRNFNMGYLMNEYAKTHNIVLDTLTFVYIDRMVETKIEMTDTPITLKIRDGGTIRVIYDECSSTGKPSENVVTVPCYPSICSLNNCIEVVLEACTQDTHDISMHVSPGISMGSLMTAYAINNDINLESLTFYYKGRFIKGWETPAKLELNHGSLIRVLYVPKRKNETKRNMGNFKDTLSMDIKVMGHPMKKGGCCIYRMDYRTRMGRLMESYAGLIGVSKRELRFFYNDYSILGYETLNDLGIDQKEEATIRVMRVKM</sequence>
<dbReference type="Gene3D" id="3.10.20.90">
    <property type="entry name" value="Phosphatidylinositol 3-kinase Catalytic Subunit, Chain A, domain 1"/>
    <property type="match status" value="2"/>
</dbReference>
<dbReference type="SMART" id="SM00852">
    <property type="entry name" value="MoCF_biosynth"/>
    <property type="match status" value="1"/>
</dbReference>
<evidence type="ECO:0000259" key="2">
    <source>
        <dbReference type="SMART" id="SM00852"/>
    </source>
</evidence>
<dbReference type="PANTHER" id="PTHR13939:SF0">
    <property type="entry name" value="NMN AMIDOHYDROLASE-LIKE PROTEIN YFAY"/>
    <property type="match status" value="1"/>
</dbReference>
<proteinExistence type="inferred from homology"/>
<dbReference type="Gene3D" id="3.40.980.10">
    <property type="entry name" value="MoaB/Mog-like domain"/>
    <property type="match status" value="1"/>
</dbReference>
<reference evidence="3 4" key="1">
    <citation type="submission" date="2022-04" db="EMBL/GenBank/DDBJ databases">
        <title>Chromosome-level reference genomes for two strains of Caenorhabditis briggsae: an improved platform for comparative genomics.</title>
        <authorList>
            <person name="Stevens L."/>
            <person name="Andersen E."/>
        </authorList>
    </citation>
    <scope>NUCLEOTIDE SEQUENCE [LARGE SCALE GENOMIC DNA]</scope>
    <source>
        <strain evidence="3">VX34</strain>
        <tissue evidence="3">Whole-organism</tissue>
    </source>
</reference>
<keyword evidence="4" id="KW-1185">Reference proteome</keyword>
<dbReference type="PANTHER" id="PTHR13939">
    <property type="entry name" value="NICOTINAMIDE-NUCLEOTIDE AMIDOHYDROLASE PNCC"/>
    <property type="match status" value="1"/>
</dbReference>
<evidence type="ECO:0000313" key="3">
    <source>
        <dbReference type="EMBL" id="UMM15694.1"/>
    </source>
</evidence>
<dbReference type="EMBL" id="CP092621">
    <property type="protein sequence ID" value="UMM15694.1"/>
    <property type="molecule type" value="Genomic_DNA"/>
</dbReference>
<protein>
    <recommendedName>
        <fullName evidence="2">MoaB/Mog domain-containing protein</fullName>
    </recommendedName>
</protein>
<dbReference type="InterPro" id="IPR029071">
    <property type="entry name" value="Ubiquitin-like_domsf"/>
</dbReference>
<gene>
    <name evidence="3" type="ORF">L5515_013029</name>
</gene>
<comment type="similarity">
    <text evidence="1">In the N-terminal section; belongs to the MoaB/Mog family.</text>
</comment>
<evidence type="ECO:0000256" key="1">
    <source>
        <dbReference type="ARBA" id="ARBA00007589"/>
    </source>
</evidence>
<dbReference type="InterPro" id="IPR036425">
    <property type="entry name" value="MoaB/Mog-like_dom_sf"/>
</dbReference>
<dbReference type="Proteomes" id="UP000829354">
    <property type="component" value="Chromosome II"/>
</dbReference>
<dbReference type="CDD" id="cd01763">
    <property type="entry name" value="Ubl_SUMO_like"/>
    <property type="match status" value="2"/>
</dbReference>